<dbReference type="Gene3D" id="3.50.50.60">
    <property type="entry name" value="FAD/NAD(P)-binding domain"/>
    <property type="match status" value="1"/>
</dbReference>
<dbReference type="InterPro" id="IPR006905">
    <property type="entry name" value="Flavin_halogenase"/>
</dbReference>
<dbReference type="PANTHER" id="PTHR43747">
    <property type="entry name" value="FAD-BINDING PROTEIN"/>
    <property type="match status" value="1"/>
</dbReference>
<comment type="similarity">
    <text evidence="1">Belongs to the flavin-dependent halogenase family. Bacterial tryptophan halogenase subfamily.</text>
</comment>
<dbReference type="InterPro" id="IPR050816">
    <property type="entry name" value="Flavin-dep_Halogenase_NPB"/>
</dbReference>
<dbReference type="Gene3D" id="3.30.9.100">
    <property type="match status" value="1"/>
</dbReference>
<dbReference type="GO" id="GO:0004497">
    <property type="term" value="F:monooxygenase activity"/>
    <property type="evidence" value="ECO:0007669"/>
    <property type="project" value="InterPro"/>
</dbReference>
<name>A0A6B3BL40_9ACTN</name>
<dbReference type="Pfam" id="PF04820">
    <property type="entry name" value="Trp_halogenase"/>
    <property type="match status" value="2"/>
</dbReference>
<organism evidence="2">
    <name type="scientific">Streptomyces sp. SID12501</name>
    <dbReference type="NCBI Taxonomy" id="2706042"/>
    <lineage>
        <taxon>Bacteria</taxon>
        <taxon>Bacillati</taxon>
        <taxon>Actinomycetota</taxon>
        <taxon>Actinomycetes</taxon>
        <taxon>Kitasatosporales</taxon>
        <taxon>Streptomycetaceae</taxon>
        <taxon>Streptomyces</taxon>
    </lineage>
</organism>
<dbReference type="SUPFAM" id="SSF51905">
    <property type="entry name" value="FAD/NAD(P)-binding domain"/>
    <property type="match status" value="1"/>
</dbReference>
<evidence type="ECO:0000256" key="1">
    <source>
        <dbReference type="ARBA" id="ARBA00038396"/>
    </source>
</evidence>
<dbReference type="PRINTS" id="PR00420">
    <property type="entry name" value="RNGMNOXGNASE"/>
</dbReference>
<dbReference type="AlphaFoldDB" id="A0A6B3BL40"/>
<accession>A0A6B3BL40</accession>
<dbReference type="RefSeq" id="WP_164312176.1">
    <property type="nucleotide sequence ID" value="NZ_JAAGLU010000002.1"/>
</dbReference>
<evidence type="ECO:0000313" key="2">
    <source>
        <dbReference type="EMBL" id="NEC84719.1"/>
    </source>
</evidence>
<dbReference type="InterPro" id="IPR036188">
    <property type="entry name" value="FAD/NAD-bd_sf"/>
</dbReference>
<sequence>MSETTRYDVVVIGGGPAGSTLAGLLAKRGRSVLVLERESFPRYHIGESLVTGMIPVMEELGVVDELEARFQRKTGINLVWGKDPQPWRTDFSATGGVYDHSWHVKRDEFDQMLLDNARKLGATVLEQAHVNDIVQDADGTVTGVVYTHGGTKKRASAAYTVDASGQNRVVTRKLTEVTFQEDLRNVAVWTYFKRFTPLEAPDDILVEAIDGGGWMWGIPLSETELSLGYVLPASQLAEAAAQGRSRTDVFLEGLAGSRIARTMVDPSDAGEMRTARDWSHVSERFYGRGWVAVGDAACFIDPLFSSGVWLGTSGAWMASRALDAVLDEPGAEDQALGRFNDTYQQLYSDILAYVRFFMDPNRLREEYMERAQGVGRMYVENSRVGFISLISGIKALPELVSFDPMGVEGIQEAMQDRAARTEAAKAAAAAPVG</sequence>
<reference evidence="2" key="1">
    <citation type="submission" date="2020-01" db="EMBL/GenBank/DDBJ databases">
        <title>Insect and environment-associated Actinomycetes.</title>
        <authorList>
            <person name="Currrie C."/>
            <person name="Chevrette M."/>
            <person name="Carlson C."/>
            <person name="Stubbendieck R."/>
            <person name="Wendt-Pienkowski E."/>
        </authorList>
    </citation>
    <scope>NUCLEOTIDE SEQUENCE</scope>
    <source>
        <strain evidence="2">SID12501</strain>
    </source>
</reference>
<gene>
    <name evidence="2" type="ORF">G3I71_02295</name>
</gene>
<protein>
    <submittedName>
        <fullName evidence="2">NAD(P)/FAD-dependent oxidoreductase</fullName>
    </submittedName>
</protein>
<dbReference type="PANTHER" id="PTHR43747:SF1">
    <property type="entry name" value="SLR1998 PROTEIN"/>
    <property type="match status" value="1"/>
</dbReference>
<proteinExistence type="inferred from homology"/>
<dbReference type="EMBL" id="JAAGLU010000002">
    <property type="protein sequence ID" value="NEC84719.1"/>
    <property type="molecule type" value="Genomic_DNA"/>
</dbReference>
<comment type="caution">
    <text evidence="2">The sequence shown here is derived from an EMBL/GenBank/DDBJ whole genome shotgun (WGS) entry which is preliminary data.</text>
</comment>